<evidence type="ECO:0000313" key="2">
    <source>
        <dbReference type="EMBL" id="SNT11199.1"/>
    </source>
</evidence>
<evidence type="ECO:0000313" key="3">
    <source>
        <dbReference type="Proteomes" id="UP000198362"/>
    </source>
</evidence>
<organism evidence="2 3">
    <name type="scientific">Asanoa hainanensis</name>
    <dbReference type="NCBI Taxonomy" id="560556"/>
    <lineage>
        <taxon>Bacteria</taxon>
        <taxon>Bacillati</taxon>
        <taxon>Actinomycetota</taxon>
        <taxon>Actinomycetes</taxon>
        <taxon>Micromonosporales</taxon>
        <taxon>Micromonosporaceae</taxon>
        <taxon>Asanoa</taxon>
    </lineage>
</organism>
<keyword evidence="3" id="KW-1185">Reference proteome</keyword>
<dbReference type="InterPro" id="IPR032466">
    <property type="entry name" value="Metal_Hydrolase"/>
</dbReference>
<dbReference type="Pfam" id="PF01979">
    <property type="entry name" value="Amidohydro_1"/>
    <property type="match status" value="1"/>
</dbReference>
<accession>A0A239K004</accession>
<dbReference type="InterPro" id="IPR051781">
    <property type="entry name" value="Metallo-dep_Hydrolase"/>
</dbReference>
<proteinExistence type="predicted"/>
<dbReference type="RefSeq" id="WP_245870719.1">
    <property type="nucleotide sequence ID" value="NZ_FZPH01000003.1"/>
</dbReference>
<dbReference type="PANTHER" id="PTHR43135:SF3">
    <property type="entry name" value="ALPHA-D-RIBOSE 1-METHYLPHOSPHONATE 5-TRIPHOSPHATE DIPHOSPHATASE"/>
    <property type="match status" value="1"/>
</dbReference>
<sequence length="400" mass="40399">MTTTATPRRRLTAIRAARLFDGTGDALTPDPVVTVDSDSGRIVSVGTAGPAEAEVVDLGAATLLPGLVDGHVHLAFDASPDPVGALAARDDEAAYAAMLVAARRTAAGGVTTVRDLGDRNYLALRVRDAAAGDRTLPTVVASGPPITTPGGHCHYLGAAASGADGIRAAVRAHAERGADVIKIMASGGNLTPGSRPELSQFTADELRVAVDEAHACGLPITAHVHGLRAVRDALAAGVDGLEHVTLMTADGVDEMPDDLVAGLAAAPVTLGLTLGLILAPGAQPLPAMAARMPTIATNFRKLYAGGVDLIAGTDAGIGPVKPPDVLRSAIGMLSTAVGMTPAEALRANTARAAVVLGLGDRKGRIASGYDADLLAVAGDPLVDPAALDEIQAVYVRGERL</sequence>
<feature type="domain" description="Amidohydrolase-related" evidence="1">
    <location>
        <begin position="62"/>
        <end position="398"/>
    </location>
</feature>
<name>A0A239K004_9ACTN</name>
<dbReference type="Proteomes" id="UP000198362">
    <property type="component" value="Unassembled WGS sequence"/>
</dbReference>
<dbReference type="SUPFAM" id="SSF51556">
    <property type="entry name" value="Metallo-dependent hydrolases"/>
    <property type="match status" value="1"/>
</dbReference>
<dbReference type="GO" id="GO:0016810">
    <property type="term" value="F:hydrolase activity, acting on carbon-nitrogen (but not peptide) bonds"/>
    <property type="evidence" value="ECO:0007669"/>
    <property type="project" value="InterPro"/>
</dbReference>
<dbReference type="Gene3D" id="2.30.40.10">
    <property type="entry name" value="Urease, subunit C, domain 1"/>
    <property type="match status" value="1"/>
</dbReference>
<dbReference type="AlphaFoldDB" id="A0A239K004"/>
<dbReference type="PANTHER" id="PTHR43135">
    <property type="entry name" value="ALPHA-D-RIBOSE 1-METHYLPHOSPHONATE 5-TRIPHOSPHATE DIPHOSPHATASE"/>
    <property type="match status" value="1"/>
</dbReference>
<dbReference type="InterPro" id="IPR057744">
    <property type="entry name" value="OTAase-like"/>
</dbReference>
<reference evidence="2 3" key="1">
    <citation type="submission" date="2017-06" db="EMBL/GenBank/DDBJ databases">
        <authorList>
            <person name="Kim H.J."/>
            <person name="Triplett B.A."/>
        </authorList>
    </citation>
    <scope>NUCLEOTIDE SEQUENCE [LARGE SCALE GENOMIC DNA]</scope>
    <source>
        <strain evidence="2 3">CGMCC 4.5593</strain>
    </source>
</reference>
<protein>
    <submittedName>
        <fullName evidence="2">Imidazolonepropionase</fullName>
    </submittedName>
</protein>
<dbReference type="EMBL" id="FZPH01000003">
    <property type="protein sequence ID" value="SNT11199.1"/>
    <property type="molecule type" value="Genomic_DNA"/>
</dbReference>
<dbReference type="Gene3D" id="3.20.20.140">
    <property type="entry name" value="Metal-dependent hydrolases"/>
    <property type="match status" value="1"/>
</dbReference>
<dbReference type="CDD" id="cd01299">
    <property type="entry name" value="Met_dep_hydrolase_A"/>
    <property type="match status" value="1"/>
</dbReference>
<gene>
    <name evidence="2" type="ORF">SAMN05421812_103215</name>
</gene>
<dbReference type="SUPFAM" id="SSF51338">
    <property type="entry name" value="Composite domain of metallo-dependent hydrolases"/>
    <property type="match status" value="1"/>
</dbReference>
<dbReference type="InterPro" id="IPR006680">
    <property type="entry name" value="Amidohydro-rel"/>
</dbReference>
<dbReference type="InterPro" id="IPR011059">
    <property type="entry name" value="Metal-dep_hydrolase_composite"/>
</dbReference>
<evidence type="ECO:0000259" key="1">
    <source>
        <dbReference type="Pfam" id="PF01979"/>
    </source>
</evidence>